<feature type="transmembrane region" description="Helical" evidence="1">
    <location>
        <begin position="39"/>
        <end position="60"/>
    </location>
</feature>
<reference evidence="2 3" key="1">
    <citation type="submission" date="2022-04" db="EMBL/GenBank/DDBJ databases">
        <title>Genome sequence of soybean root-associated Caulobacter segnis RL271.</title>
        <authorList>
            <person name="Longley R."/>
            <person name="Bonito G."/>
            <person name="Trigodet F."/>
            <person name="Crosson S."/>
            <person name="Fiebig A."/>
        </authorList>
    </citation>
    <scope>NUCLEOTIDE SEQUENCE [LARGE SCALE GENOMIC DNA]</scope>
    <source>
        <strain evidence="2 3">RL271</strain>
    </source>
</reference>
<keyword evidence="1" id="KW-1133">Transmembrane helix</keyword>
<name>A0ABY4ZXE5_9CAUL</name>
<proteinExistence type="predicted"/>
<evidence type="ECO:0008006" key="4">
    <source>
        <dbReference type="Google" id="ProtNLM"/>
    </source>
</evidence>
<dbReference type="EMBL" id="CP096040">
    <property type="protein sequence ID" value="USQ97226.1"/>
    <property type="molecule type" value="Genomic_DNA"/>
</dbReference>
<keyword evidence="1" id="KW-0812">Transmembrane</keyword>
<protein>
    <recommendedName>
        <fullName evidence="4">DUF3325 domain-containing protein</fullName>
    </recommendedName>
</protein>
<feature type="transmembrane region" description="Helical" evidence="1">
    <location>
        <begin position="6"/>
        <end position="27"/>
    </location>
</feature>
<keyword evidence="1" id="KW-0472">Membrane</keyword>
<accession>A0ABY4ZXE5</accession>
<evidence type="ECO:0000313" key="3">
    <source>
        <dbReference type="Proteomes" id="UP001057520"/>
    </source>
</evidence>
<organism evidence="2 3">
    <name type="scientific">Caulobacter segnis</name>
    <dbReference type="NCBI Taxonomy" id="88688"/>
    <lineage>
        <taxon>Bacteria</taxon>
        <taxon>Pseudomonadati</taxon>
        <taxon>Pseudomonadota</taxon>
        <taxon>Alphaproteobacteria</taxon>
        <taxon>Caulobacterales</taxon>
        <taxon>Caulobacteraceae</taxon>
        <taxon>Caulobacter</taxon>
    </lineage>
</organism>
<evidence type="ECO:0000313" key="2">
    <source>
        <dbReference type="EMBL" id="USQ97226.1"/>
    </source>
</evidence>
<evidence type="ECO:0000256" key="1">
    <source>
        <dbReference type="SAM" id="Phobius"/>
    </source>
</evidence>
<dbReference type="Proteomes" id="UP001057520">
    <property type="component" value="Chromosome"/>
</dbReference>
<keyword evidence="3" id="KW-1185">Reference proteome</keyword>
<feature type="transmembrane region" description="Helical" evidence="1">
    <location>
        <begin position="66"/>
        <end position="90"/>
    </location>
</feature>
<gene>
    <name evidence="2" type="ORF">MZV50_06705</name>
</gene>
<sequence length="105" mass="11329">MSGFLQVLSVVLAMVAVGTFAMSAFFLGHDAKGWRDAPVWLRQVLHGLAIFWLVAAMVAMVQPAAVVSWTTVGLVALFALAGFAVLAWVIKRRPVRAGNRTPPRP</sequence>